<accession>A0A1X0S043</accession>
<evidence type="ECO:0008006" key="3">
    <source>
        <dbReference type="Google" id="ProtNLM"/>
    </source>
</evidence>
<name>A0A1X0S043_RHIZD</name>
<dbReference type="Proteomes" id="UP000242381">
    <property type="component" value="Unassembled WGS sequence"/>
</dbReference>
<reference evidence="1 2" key="1">
    <citation type="journal article" date="2016" name="Proc. Natl. Acad. Sci. U.S.A.">
        <title>Lipid metabolic changes in an early divergent fungus govern the establishment of a mutualistic symbiosis with endobacteria.</title>
        <authorList>
            <person name="Lastovetsky O.A."/>
            <person name="Gaspar M.L."/>
            <person name="Mondo S.J."/>
            <person name="LaButti K.M."/>
            <person name="Sandor L."/>
            <person name="Grigoriev I.V."/>
            <person name="Henry S.A."/>
            <person name="Pawlowska T.E."/>
        </authorList>
    </citation>
    <scope>NUCLEOTIDE SEQUENCE [LARGE SCALE GENOMIC DNA]</scope>
    <source>
        <strain evidence="1 2">ATCC 11559</strain>
    </source>
</reference>
<dbReference type="AlphaFoldDB" id="A0A1X0S043"/>
<evidence type="ECO:0000313" key="2">
    <source>
        <dbReference type="Proteomes" id="UP000242381"/>
    </source>
</evidence>
<sequence>MPAAYISQLSRLRPLDLGRMDKECPHCHVLHWIDERQETSSMRNPSWESCCKQGSVQLQLLPDPPQYLKDLLASTDIQGSHFKDNLRQYNVAFAFTSLGCDIVSAEERNANSNNRRGGLNAFHIHDALCHRQGPLLSVEGNASLYAQLYIYDPSYDAHRRSERNENLDNIIENPSTLLSQCNLFARIYCHAYKILSNHESFSINSEKRSSNNGSTKSGSPYIIISSSMRMHLIEGGDRRTQDLPTMEKVVAVIQIEYNDRGFCNIVITLRSSSRNDSLR</sequence>
<dbReference type="VEuPathDB" id="FungiDB:BCV72DRAFT_283758"/>
<dbReference type="PANTHER" id="PTHR45786">
    <property type="entry name" value="DNA BINDING PROTEIN-LIKE"/>
    <property type="match status" value="1"/>
</dbReference>
<gene>
    <name evidence="1" type="ORF">BCV71DRAFT_127595</name>
</gene>
<organism evidence="1 2">
    <name type="scientific">Rhizopus microsporus</name>
    <dbReference type="NCBI Taxonomy" id="58291"/>
    <lineage>
        <taxon>Eukaryota</taxon>
        <taxon>Fungi</taxon>
        <taxon>Fungi incertae sedis</taxon>
        <taxon>Mucoromycota</taxon>
        <taxon>Mucoromycotina</taxon>
        <taxon>Mucoromycetes</taxon>
        <taxon>Mucorales</taxon>
        <taxon>Mucorineae</taxon>
        <taxon>Rhizopodaceae</taxon>
        <taxon>Rhizopus</taxon>
    </lineage>
</organism>
<dbReference type="OMA" id="FCNIVIT"/>
<protein>
    <recommendedName>
        <fullName evidence="3">Helitron helicase-like domain-containing protein</fullName>
    </recommendedName>
</protein>
<dbReference type="PANTHER" id="PTHR45786:SF74">
    <property type="entry name" value="ATP-DEPENDENT DNA HELICASE"/>
    <property type="match status" value="1"/>
</dbReference>
<proteinExistence type="predicted"/>
<evidence type="ECO:0000313" key="1">
    <source>
        <dbReference type="EMBL" id="ORE17646.1"/>
    </source>
</evidence>
<dbReference type="EMBL" id="KV921350">
    <property type="protein sequence ID" value="ORE17646.1"/>
    <property type="molecule type" value="Genomic_DNA"/>
</dbReference>